<gene>
    <name evidence="1" type="ORF">ACFQ07_01390</name>
</gene>
<organism evidence="1 2">
    <name type="scientific">Actinomadura adrarensis</name>
    <dbReference type="NCBI Taxonomy" id="1819600"/>
    <lineage>
        <taxon>Bacteria</taxon>
        <taxon>Bacillati</taxon>
        <taxon>Actinomycetota</taxon>
        <taxon>Actinomycetes</taxon>
        <taxon>Streptosporangiales</taxon>
        <taxon>Thermomonosporaceae</taxon>
        <taxon>Actinomadura</taxon>
    </lineage>
</organism>
<sequence>MNSQMIPVMPERWWVSVPEMSDAFQVEMVSGDSRRSIWWGNQAVGHATRRATVPERWSAEGRDHVLLPNEAAKDLLYPSALDALVRTRDAWRRRTVTLSNVLGKDYWIEPRPALGLESLWLGRTHLGYIRPTSLETFEAFTTNDDPIGQRTYPARDKALLAVQGAWRAHLNRVLRINRPHR</sequence>
<name>A0ABW3C8M9_9ACTN</name>
<comment type="caution">
    <text evidence="1">The sequence shown here is derived from an EMBL/GenBank/DDBJ whole genome shotgun (WGS) entry which is preliminary data.</text>
</comment>
<accession>A0ABW3C8M9</accession>
<evidence type="ECO:0000313" key="2">
    <source>
        <dbReference type="Proteomes" id="UP001597083"/>
    </source>
</evidence>
<protein>
    <submittedName>
        <fullName evidence="1">Uncharacterized protein</fullName>
    </submittedName>
</protein>
<reference evidence="2" key="1">
    <citation type="journal article" date="2019" name="Int. J. Syst. Evol. Microbiol.">
        <title>The Global Catalogue of Microorganisms (GCM) 10K type strain sequencing project: providing services to taxonomists for standard genome sequencing and annotation.</title>
        <authorList>
            <consortium name="The Broad Institute Genomics Platform"/>
            <consortium name="The Broad Institute Genome Sequencing Center for Infectious Disease"/>
            <person name="Wu L."/>
            <person name="Ma J."/>
        </authorList>
    </citation>
    <scope>NUCLEOTIDE SEQUENCE [LARGE SCALE GENOMIC DNA]</scope>
    <source>
        <strain evidence="2">JCM 31696</strain>
    </source>
</reference>
<keyword evidence="2" id="KW-1185">Reference proteome</keyword>
<dbReference type="Proteomes" id="UP001597083">
    <property type="component" value="Unassembled WGS sequence"/>
</dbReference>
<evidence type="ECO:0000313" key="1">
    <source>
        <dbReference type="EMBL" id="MFD0850873.1"/>
    </source>
</evidence>
<proteinExistence type="predicted"/>
<dbReference type="EMBL" id="JBHTIR010000169">
    <property type="protein sequence ID" value="MFD0850873.1"/>
    <property type="molecule type" value="Genomic_DNA"/>
</dbReference>